<dbReference type="Proteomes" id="UP000639643">
    <property type="component" value="Unassembled WGS sequence"/>
</dbReference>
<name>A0A8H6J441_9PEZI</name>
<evidence type="ECO:0000313" key="5">
    <source>
        <dbReference type="EMBL" id="KAF6806139.1"/>
    </source>
</evidence>
<gene>
    <name evidence="5" type="ORF">CMUS01_14442</name>
</gene>
<evidence type="ECO:0000256" key="2">
    <source>
        <dbReference type="SAM" id="Coils"/>
    </source>
</evidence>
<dbReference type="Gene3D" id="1.25.40.20">
    <property type="entry name" value="Ankyrin repeat-containing domain"/>
    <property type="match status" value="1"/>
</dbReference>
<comment type="caution">
    <text evidence="5">The sequence shown here is derived from an EMBL/GenBank/DDBJ whole genome shotgun (WGS) entry which is preliminary data.</text>
</comment>
<keyword evidence="1" id="KW-0677">Repeat</keyword>
<dbReference type="InterPro" id="IPR027417">
    <property type="entry name" value="P-loop_NTPase"/>
</dbReference>
<evidence type="ECO:0000259" key="3">
    <source>
        <dbReference type="Pfam" id="PF17107"/>
    </source>
</evidence>
<dbReference type="SUPFAM" id="SSF52540">
    <property type="entry name" value="P-loop containing nucleoside triphosphate hydrolases"/>
    <property type="match status" value="1"/>
</dbReference>
<dbReference type="InterPro" id="IPR056884">
    <property type="entry name" value="NPHP3-like_N"/>
</dbReference>
<reference evidence="5" key="1">
    <citation type="journal article" date="2020" name="Phytopathology">
        <title>Genome Sequence Resources of Colletotrichum truncatum, C. plurivorum, C. musicola, and C. sojae: Four Species Pathogenic to Soybean (Glycine max).</title>
        <authorList>
            <person name="Rogerio F."/>
            <person name="Boufleur T.R."/>
            <person name="Ciampi-Guillardi M."/>
            <person name="Sukno S.A."/>
            <person name="Thon M.R."/>
            <person name="Massola Junior N.S."/>
            <person name="Baroncelli R."/>
        </authorList>
    </citation>
    <scope>NUCLEOTIDE SEQUENCE</scope>
    <source>
        <strain evidence="5">LFN0074</strain>
    </source>
</reference>
<dbReference type="Gene3D" id="3.40.50.300">
    <property type="entry name" value="P-loop containing nucleotide triphosphate hydrolases"/>
    <property type="match status" value="1"/>
</dbReference>
<dbReference type="Pfam" id="PF13637">
    <property type="entry name" value="Ank_4"/>
    <property type="match status" value="1"/>
</dbReference>
<dbReference type="InterPro" id="IPR031352">
    <property type="entry name" value="SesA"/>
</dbReference>
<evidence type="ECO:0000313" key="6">
    <source>
        <dbReference type="Proteomes" id="UP000639643"/>
    </source>
</evidence>
<dbReference type="SUPFAM" id="SSF48403">
    <property type="entry name" value="Ankyrin repeat"/>
    <property type="match status" value="1"/>
</dbReference>
<protein>
    <submittedName>
        <fullName evidence="5">Nacht and ankyrin domain protein</fullName>
    </submittedName>
</protein>
<dbReference type="EMBL" id="WIGM01001040">
    <property type="protein sequence ID" value="KAF6806139.1"/>
    <property type="molecule type" value="Genomic_DNA"/>
</dbReference>
<evidence type="ECO:0000256" key="1">
    <source>
        <dbReference type="ARBA" id="ARBA00022737"/>
    </source>
</evidence>
<feature type="domain" description="Nephrocystin 3-like N-terminal" evidence="4">
    <location>
        <begin position="236"/>
        <end position="409"/>
    </location>
</feature>
<organism evidence="5 6">
    <name type="scientific">Colletotrichum musicola</name>
    <dbReference type="NCBI Taxonomy" id="2175873"/>
    <lineage>
        <taxon>Eukaryota</taxon>
        <taxon>Fungi</taxon>
        <taxon>Dikarya</taxon>
        <taxon>Ascomycota</taxon>
        <taxon>Pezizomycotina</taxon>
        <taxon>Sordariomycetes</taxon>
        <taxon>Hypocreomycetidae</taxon>
        <taxon>Glomerellales</taxon>
        <taxon>Glomerellaceae</taxon>
        <taxon>Colletotrichum</taxon>
        <taxon>Colletotrichum orchidearum species complex</taxon>
    </lineage>
</organism>
<keyword evidence="2" id="KW-0175">Coiled coil</keyword>
<dbReference type="PANTHER" id="PTHR10039:SF17">
    <property type="entry name" value="FUNGAL STAND N-TERMINAL GOODBYE DOMAIN-CONTAINING PROTEIN-RELATED"/>
    <property type="match status" value="1"/>
</dbReference>
<proteinExistence type="predicted"/>
<sequence length="970" mass="109806">MTEVLGAAGSIIAITEAIPKVYGLIQKIQNLPQAFAVVGDDLKLALDILERIDERNHTEEDKQVVKDTLEHCERNARELQDVLDKFNANCTQKEDAKDWSKVKVFYKQVLGGKKALRVEHLMEVILGDLKKLALKKIFDIANQVETVANAIEELRNVDPSIEVSDLEAGGHHPTTNVAGNVNAVNNNVGDVHSTTHGGVWNGNVDKLYYDWGRTLSDHARDTRYNELESISVPTRACEWLFDRTEFEYWKSQTASNGQEIPILVLHGKPGSGKSVLLQRAFRRSRILEQEIEGQISLVFFFNAGDAYSRQLFYCSLLSQLLERTTPPQQAYERMKGLPPARKDWNATDLRNAFIQVLGCLKPTVVFLYLDALDQCQTDTKMEWESIHEFLEDLSRKCSHMRVHVCLTIRDPYHFGARLKATRKLDVGVHNEGDIEQYLDEKILYRDTFNLNNTNPDLNKRVRMLLSKQANGVFFWAKLAITNVGAVIRHGAVVEEIRKVIYETPQELHEVYKTLWEKTSLDSRNQTVTLFQLLLVKMRSLKWKEVRSAMESLETSDVHDSIGNLPLEAFRDRIHKLSGGLVEIRTTPSQSLSYHPGGRRTLVTVVDFIHRSVGDYLAGGEASGLDPKLFHQCVAELCIRNVGKNVGTGHASQGSSEENCFLPYAYQFWTLHTRKADQQGRNLSSMIEKNWKLSRTFGRCSGPASRLLAQLRAQVPGRRYDYPNKDDLPETSLLKPLLERDDAFLMLLASEGCTSLVAWHAENCKTCSKNQDSLETALYLAARRGWHETVKVVWKIAKSNGATINLHRSHMAHYFTTSLSAACYLGRTEVVQFLLEKTKIEPPQNNDDLAKGWPLHAAVLQRYPNIVRLLLEDSPDNAKQIIGCTDDNGWTAIHQAASTGDGEIFSLILDHLEENNLSHLLYKKCKEGFTARDIAEVEEKERKEKGRLAGSSIRQPDDFLSIIEMWDNATS</sequence>
<dbReference type="SMART" id="SM00248">
    <property type="entry name" value="ANK"/>
    <property type="match status" value="4"/>
</dbReference>
<feature type="coiled-coil region" evidence="2">
    <location>
        <begin position="62"/>
        <end position="96"/>
    </location>
</feature>
<accession>A0A8H6J441</accession>
<dbReference type="AlphaFoldDB" id="A0A8H6J441"/>
<dbReference type="Pfam" id="PF12796">
    <property type="entry name" value="Ank_2"/>
    <property type="match status" value="1"/>
</dbReference>
<dbReference type="InterPro" id="IPR002110">
    <property type="entry name" value="Ankyrin_rpt"/>
</dbReference>
<dbReference type="Pfam" id="PF24883">
    <property type="entry name" value="NPHP3_N"/>
    <property type="match status" value="1"/>
</dbReference>
<feature type="domain" description="NACHT-NTPase and P-loop NTPases N-terminal" evidence="3">
    <location>
        <begin position="9"/>
        <end position="132"/>
    </location>
</feature>
<evidence type="ECO:0000259" key="4">
    <source>
        <dbReference type="Pfam" id="PF24883"/>
    </source>
</evidence>
<dbReference type="Pfam" id="PF17107">
    <property type="entry name" value="SesA"/>
    <property type="match status" value="1"/>
</dbReference>
<dbReference type="PANTHER" id="PTHR10039">
    <property type="entry name" value="AMELOGENIN"/>
    <property type="match status" value="1"/>
</dbReference>
<dbReference type="OrthoDB" id="4851780at2759"/>
<dbReference type="InterPro" id="IPR036770">
    <property type="entry name" value="Ankyrin_rpt-contain_sf"/>
</dbReference>
<keyword evidence="6" id="KW-1185">Reference proteome</keyword>